<evidence type="ECO:0000256" key="2">
    <source>
        <dbReference type="ARBA" id="ARBA00004141"/>
    </source>
</evidence>
<dbReference type="Pfam" id="PF13853">
    <property type="entry name" value="7tm_4"/>
    <property type="match status" value="2"/>
</dbReference>
<dbReference type="FunFam" id="1.20.1070.10:FF:000009">
    <property type="entry name" value="Olfactory receptor"/>
    <property type="match status" value="2"/>
</dbReference>
<feature type="domain" description="G-protein coupled receptors family 1 profile" evidence="12">
    <location>
        <begin position="41"/>
        <end position="295"/>
    </location>
</feature>
<dbReference type="EMBL" id="JAGFMF010011417">
    <property type="protein sequence ID" value="KAG8523162.1"/>
    <property type="molecule type" value="Genomic_DNA"/>
</dbReference>
<keyword evidence="8 11" id="KW-0472">Membrane</keyword>
<feature type="transmembrane region" description="Helical" evidence="11">
    <location>
        <begin position="340"/>
        <end position="359"/>
    </location>
</feature>
<keyword evidence="3" id="KW-0716">Sensory transduction</keyword>
<feature type="transmembrane region" description="Helical" evidence="11">
    <location>
        <begin position="98"/>
        <end position="120"/>
    </location>
</feature>
<keyword evidence="6 11" id="KW-1133">Transmembrane helix</keyword>
<feature type="domain" description="G-protein coupled receptors family 1 profile" evidence="12">
    <location>
        <begin position="322"/>
        <end position="571"/>
    </location>
</feature>
<keyword evidence="7" id="KW-0297">G-protein coupled receptor</keyword>
<evidence type="ECO:0000256" key="3">
    <source>
        <dbReference type="ARBA" id="ARBA00022606"/>
    </source>
</evidence>
<feature type="transmembrane region" description="Helical" evidence="11">
    <location>
        <begin position="553"/>
        <end position="573"/>
    </location>
</feature>
<feature type="transmembrane region" description="Helical" evidence="11">
    <location>
        <begin position="379"/>
        <end position="401"/>
    </location>
</feature>
<dbReference type="CDD" id="cd15234">
    <property type="entry name" value="7tmA_OR7-like"/>
    <property type="match status" value="2"/>
</dbReference>
<evidence type="ECO:0000256" key="4">
    <source>
        <dbReference type="ARBA" id="ARBA00022692"/>
    </source>
</evidence>
<name>A0A8J6DV92_GALPY</name>
<evidence type="ECO:0000256" key="9">
    <source>
        <dbReference type="ARBA" id="ARBA00023170"/>
    </source>
</evidence>
<dbReference type="AlphaFoldDB" id="A0A8J6DV92"/>
<dbReference type="InterPro" id="IPR017452">
    <property type="entry name" value="GPCR_Rhodpsn_7TM"/>
</dbReference>
<evidence type="ECO:0000256" key="1">
    <source>
        <dbReference type="ARBA" id="ARBA00003929"/>
    </source>
</evidence>
<sequence length="598" mass="66865">MEPRNDTRITEFLLLGLSKEPELQSLLFGLFLTMYMISVFGNLLIILAVSLDSRLHTPMYFFLSNLSLVDICFTSTTIPKMLLNIRTQSKVITYDGCITQIYFFLLFAGLDNSLLAVMAYDRFVAICHPLQYMIIMKPWNCGLLVLVSWIMNILNSLLQSLMVLWLSFCTNLEIPHFFCEIKQVVQLACSDTFINDLVMYFAAGLLGGVSLTGILYSYFKIVSSIHGISSTKGKYKAFSTCASHLSVVSLFYGTVLGMYFSSAATYSSHSSAIASVINLYHMETGNNTQISEFFLLGLSKEPELQSLLFGLFLTMYMISVFGNLLIILAVSLDSRLHTPMYFFLSNLSLVDICFTSTTIPKMLLNIRTHSKVITYECCITQMYFFVLFAGLDDFLLTVMAYDRYVAICHPLHYTVIMNPQLCGLLVLVSWLLSALYSLLQSLMVLRLSFCKTLEIPHYFCELNQMVQLACSDTLVYDIVMYFAAGLLGGGPLAGILYSYSKIVSSIHGISSTQGKSKAISTCASHLLVVFLFYCTSVGVYLTSAASHSSHSSAAASVMYTVVTPMLNPFIYSLRNKDIKRALKAFFRKAAVKDQLSWG</sequence>
<evidence type="ECO:0000259" key="12">
    <source>
        <dbReference type="PROSITE" id="PS50262"/>
    </source>
</evidence>
<dbReference type="PRINTS" id="PR00237">
    <property type="entry name" value="GPCRRHODOPSN"/>
</dbReference>
<feature type="transmembrane region" description="Helical" evidence="11">
    <location>
        <begin position="421"/>
        <end position="439"/>
    </location>
</feature>
<evidence type="ECO:0000256" key="5">
    <source>
        <dbReference type="ARBA" id="ARBA00022725"/>
    </source>
</evidence>
<dbReference type="SMART" id="SM01381">
    <property type="entry name" value="7TM_GPCR_Srsx"/>
    <property type="match status" value="1"/>
</dbReference>
<keyword evidence="10" id="KW-0807">Transducer</keyword>
<feature type="transmembrane region" description="Helical" evidence="11">
    <location>
        <begin position="59"/>
        <end position="78"/>
    </location>
</feature>
<comment type="subcellular location">
    <subcellularLocation>
        <location evidence="2">Membrane</location>
        <topology evidence="2">Multi-pass membrane protein</topology>
    </subcellularLocation>
</comment>
<dbReference type="Gene3D" id="1.20.1070.10">
    <property type="entry name" value="Rhodopsin 7-helix transmembrane proteins"/>
    <property type="match status" value="2"/>
</dbReference>
<feature type="transmembrane region" description="Helical" evidence="11">
    <location>
        <begin position="197"/>
        <end position="219"/>
    </location>
</feature>
<feature type="transmembrane region" description="Helical" evidence="11">
    <location>
        <begin position="518"/>
        <end position="541"/>
    </location>
</feature>
<keyword evidence="9 13" id="KW-0675">Receptor</keyword>
<dbReference type="PRINTS" id="PR00245">
    <property type="entry name" value="OLFACTORYR"/>
</dbReference>
<feature type="transmembrane region" description="Helical" evidence="11">
    <location>
        <begin position="26"/>
        <end position="47"/>
    </location>
</feature>
<dbReference type="GO" id="GO:0004930">
    <property type="term" value="F:G protein-coupled receptor activity"/>
    <property type="evidence" value="ECO:0007669"/>
    <property type="project" value="UniProtKB-KW"/>
</dbReference>
<dbReference type="Proteomes" id="UP000700334">
    <property type="component" value="Unassembled WGS sequence"/>
</dbReference>
<dbReference type="SUPFAM" id="SSF81321">
    <property type="entry name" value="Family A G protein-coupled receptor-like"/>
    <property type="match status" value="2"/>
</dbReference>
<dbReference type="InterPro" id="IPR000276">
    <property type="entry name" value="GPCR_Rhodpsn"/>
</dbReference>
<dbReference type="PROSITE" id="PS50262">
    <property type="entry name" value="G_PROTEIN_RECEP_F1_2"/>
    <property type="match status" value="2"/>
</dbReference>
<dbReference type="OrthoDB" id="9444602at2759"/>
<organism evidence="13 14">
    <name type="scientific">Galemys pyrenaicus</name>
    <name type="common">Iberian desman</name>
    <name type="synonym">Pyrenean desman</name>
    <dbReference type="NCBI Taxonomy" id="202257"/>
    <lineage>
        <taxon>Eukaryota</taxon>
        <taxon>Metazoa</taxon>
        <taxon>Chordata</taxon>
        <taxon>Craniata</taxon>
        <taxon>Vertebrata</taxon>
        <taxon>Euteleostomi</taxon>
        <taxon>Mammalia</taxon>
        <taxon>Eutheria</taxon>
        <taxon>Laurasiatheria</taxon>
        <taxon>Eulipotyphla</taxon>
        <taxon>Talpidae</taxon>
        <taxon>Galemys</taxon>
    </lineage>
</organism>
<comment type="caution">
    <text evidence="13">The sequence shown here is derived from an EMBL/GenBank/DDBJ whole genome shotgun (WGS) entry which is preliminary data.</text>
</comment>
<comment type="function">
    <text evidence="1">Putative odorant or sperm cell receptor.</text>
</comment>
<evidence type="ECO:0000256" key="11">
    <source>
        <dbReference type="SAM" id="Phobius"/>
    </source>
</evidence>
<dbReference type="GO" id="GO:0016020">
    <property type="term" value="C:membrane"/>
    <property type="evidence" value="ECO:0007669"/>
    <property type="project" value="UniProtKB-SubCell"/>
</dbReference>
<evidence type="ECO:0000313" key="14">
    <source>
        <dbReference type="Proteomes" id="UP000700334"/>
    </source>
</evidence>
<evidence type="ECO:0000256" key="8">
    <source>
        <dbReference type="ARBA" id="ARBA00023136"/>
    </source>
</evidence>
<accession>A0A8J6DV92</accession>
<feature type="transmembrane region" description="Helical" evidence="11">
    <location>
        <begin position="141"/>
        <end position="168"/>
    </location>
</feature>
<keyword evidence="5" id="KW-0552">Olfaction</keyword>
<evidence type="ECO:0000256" key="10">
    <source>
        <dbReference type="ARBA" id="ARBA00023224"/>
    </source>
</evidence>
<dbReference type="InterPro" id="IPR000725">
    <property type="entry name" value="Olfact_rcpt"/>
</dbReference>
<keyword evidence="4 11" id="KW-0812">Transmembrane</keyword>
<feature type="transmembrane region" description="Helical" evidence="11">
    <location>
        <begin position="478"/>
        <end position="497"/>
    </location>
</feature>
<feature type="transmembrane region" description="Helical" evidence="11">
    <location>
        <begin position="307"/>
        <end position="328"/>
    </location>
</feature>
<gene>
    <name evidence="13" type="ORF">J0S82_014296</name>
</gene>
<protein>
    <submittedName>
        <fullName evidence="13">Olfactory receptor 7A10</fullName>
    </submittedName>
</protein>
<dbReference type="GO" id="GO:0004984">
    <property type="term" value="F:olfactory receptor activity"/>
    <property type="evidence" value="ECO:0007669"/>
    <property type="project" value="InterPro"/>
</dbReference>
<evidence type="ECO:0000256" key="7">
    <source>
        <dbReference type="ARBA" id="ARBA00023040"/>
    </source>
</evidence>
<evidence type="ECO:0000313" key="13">
    <source>
        <dbReference type="EMBL" id="KAG8523162.1"/>
    </source>
</evidence>
<proteinExistence type="predicted"/>
<keyword evidence="14" id="KW-1185">Reference proteome</keyword>
<dbReference type="PANTHER" id="PTHR48001">
    <property type="entry name" value="OLFACTORY RECEPTOR"/>
    <property type="match status" value="1"/>
</dbReference>
<reference evidence="13" key="1">
    <citation type="journal article" date="2021" name="Evol. Appl.">
        <title>The genome of the Pyrenean desman and the effects of bottlenecks and inbreeding on the genomic landscape of an endangered species.</title>
        <authorList>
            <person name="Escoda L."/>
            <person name="Castresana J."/>
        </authorList>
    </citation>
    <scope>NUCLEOTIDE SEQUENCE</scope>
    <source>
        <strain evidence="13">IBE-C5619</strain>
    </source>
</reference>
<evidence type="ECO:0000256" key="6">
    <source>
        <dbReference type="ARBA" id="ARBA00022989"/>
    </source>
</evidence>
<feature type="transmembrane region" description="Helical" evidence="11">
    <location>
        <begin position="240"/>
        <end position="260"/>
    </location>
</feature>